<keyword evidence="2" id="KW-0413">Isomerase</keyword>
<dbReference type="InterPro" id="IPR036249">
    <property type="entry name" value="Thioredoxin-like_sf"/>
</dbReference>
<evidence type="ECO:0000313" key="2">
    <source>
        <dbReference type="EMBL" id="AIF10994.1"/>
    </source>
</evidence>
<gene>
    <name evidence="2" type="primary">PTGES2</name>
</gene>
<dbReference type="Gene3D" id="1.20.1050.10">
    <property type="match status" value="1"/>
</dbReference>
<name>A0A075H4M4_9EURY</name>
<dbReference type="AlphaFoldDB" id="A0A075H4M4"/>
<dbReference type="SUPFAM" id="SSF52833">
    <property type="entry name" value="Thioredoxin-like"/>
    <property type="match status" value="1"/>
</dbReference>
<dbReference type="GO" id="GO:0050220">
    <property type="term" value="F:prostaglandin-E synthase activity"/>
    <property type="evidence" value="ECO:0007669"/>
    <property type="project" value="UniProtKB-EC"/>
</dbReference>
<reference evidence="2" key="1">
    <citation type="journal article" date="2014" name="Genome Biol. Evol.">
        <title>Pangenome evidence for extensive interdomain horizontal transfer affecting lineage core and shell genes in uncultured planktonic thaumarchaeota and euryarchaeota.</title>
        <authorList>
            <person name="Deschamps P."/>
            <person name="Zivanovic Y."/>
            <person name="Moreira D."/>
            <person name="Rodriguez-Valera F."/>
            <person name="Lopez-Garcia P."/>
        </authorList>
    </citation>
    <scope>NUCLEOTIDE SEQUENCE</scope>
</reference>
<evidence type="ECO:0000259" key="1">
    <source>
        <dbReference type="PROSITE" id="PS50404"/>
    </source>
</evidence>
<accession>A0A075H4M4</accession>
<dbReference type="PROSITE" id="PS00195">
    <property type="entry name" value="GLUTAREDOXIN_1"/>
    <property type="match status" value="1"/>
</dbReference>
<dbReference type="SUPFAM" id="SSF47616">
    <property type="entry name" value="GST C-terminal domain-like"/>
    <property type="match status" value="1"/>
</dbReference>
<dbReference type="PROSITE" id="PS50404">
    <property type="entry name" value="GST_NTER"/>
    <property type="match status" value="1"/>
</dbReference>
<protein>
    <submittedName>
        <fullName evidence="2">Microsomal prostaglandin-E synthase 2 (PTGES2)</fullName>
        <ecNumber evidence="2">5.3.99.3</ecNumber>
    </submittedName>
</protein>
<sequence length="250" mass="28422">MTEVPVEKKPPSGVQEDLVPERVVDGLPTMYCFETCPFCFKVKALLGSRGIEYSKVEVDPTFKTQLKWSDWGMVPVFVDVDGTQVTDSNYILHYIDSNDSGSFPRMGEDPEQDRWMNFSNKILGKSIVAVIYTSYRTSLQALDYVTRVDNFSFGSRLINKWLGGFIMRMVGKSRAKMFELPARENLQYQLDEMSKGIEGDFFGEEEPNGADYANFGILRSMQGLNGFDIVESHQVVSGWYGRMQEHSGVY</sequence>
<dbReference type="InterPro" id="IPR011767">
    <property type="entry name" value="GLR_AS"/>
</dbReference>
<organism evidence="2">
    <name type="scientific">uncultured marine group II/III euryarchaeote KM3_47_F08</name>
    <dbReference type="NCBI Taxonomy" id="1456453"/>
    <lineage>
        <taxon>Archaea</taxon>
        <taxon>Methanobacteriati</taxon>
        <taxon>Methanobacteriota</taxon>
        <taxon>environmental samples</taxon>
    </lineage>
</organism>
<dbReference type="Pfam" id="PF13417">
    <property type="entry name" value="GST_N_3"/>
    <property type="match status" value="1"/>
</dbReference>
<dbReference type="PROSITE" id="PS51354">
    <property type="entry name" value="GLUTAREDOXIN_2"/>
    <property type="match status" value="1"/>
</dbReference>
<proteinExistence type="predicted"/>
<dbReference type="PANTHER" id="PTHR12782">
    <property type="entry name" value="MICROSOMAL PROSTAGLANDIN E SYNTHASE-2"/>
    <property type="match status" value="1"/>
</dbReference>
<dbReference type="EMBL" id="KF900906">
    <property type="protein sequence ID" value="AIF10994.1"/>
    <property type="molecule type" value="Genomic_DNA"/>
</dbReference>
<feature type="domain" description="GST N-terminal" evidence="1">
    <location>
        <begin position="26"/>
        <end position="103"/>
    </location>
</feature>
<dbReference type="PANTHER" id="PTHR12782:SF5">
    <property type="entry name" value="PROSTAGLANDIN E SYNTHASE 2"/>
    <property type="match status" value="1"/>
</dbReference>
<dbReference type="EC" id="5.3.99.3" evidence="2"/>
<dbReference type="Gene3D" id="3.40.30.10">
    <property type="entry name" value="Glutaredoxin"/>
    <property type="match status" value="1"/>
</dbReference>
<dbReference type="InterPro" id="IPR036282">
    <property type="entry name" value="Glutathione-S-Trfase_C_sf"/>
</dbReference>
<dbReference type="InterPro" id="IPR004045">
    <property type="entry name" value="Glutathione_S-Trfase_N"/>
</dbReference>